<sequence>MASNTRSKTDSDRKVRIQELTETAALLELEGPSRSDYIRQKLEEWEKLVREKEVEREKREFELAMEKEKHEHELAKEKEKLQLEHEKLKNEQELARDREKYEHELAMERERQATERAKIAQENETARTVADSQPASPASSQGSSNSSPNIPFEPFDEKSESVEVYLTRFEEVARYYSLPKDRWCFRLAQCLRGKAYEAYTKLPSYQREDFEALKEALLVQFELTSDSYHKKFRGSRLERKETYVNLCDRLDKYLGKWLALSKMPETFEGLRNLILAEQLRDCLTQETRIYVNEQQVIDPSDIAIAADRYIAARRDQKAKTPVTEPQSSETSPAQPTPHNQNQNNQARVPSQHPSNQSNRPPHQSRQNNSYHPSHRDSHNMRDDRRTRQQHTPHVVSALTTVRRPKTGNPVGPEIPYIPPHPSTSPPGVEQALINGVQTYIMFDTACSFTSIIKEALIDSADLTGETVEIQTVDKTTPPMVLPIARVHVECRYVHGTIDAAVMESPVYDFILGSQYVPLGNVKKPYFSLPVGRTTRQKDGPNQSNTGRHHSTPQFNRTKEIKPLIPDIDSVRRRWRGQQFWPPRINMIPAWNHKGGSHHRFPPSPSCCNSSPSPLTASGRTHRYPNKPDLNHRSRNSPPKHNSPRWDRN</sequence>
<dbReference type="PANTHER" id="PTHR46888">
    <property type="entry name" value="ZINC KNUCKLE DOMAINCONTAINING PROTEIN-RELATED"/>
    <property type="match status" value="1"/>
</dbReference>
<evidence type="ECO:0000313" key="2">
    <source>
        <dbReference type="Proteomes" id="UP001165740"/>
    </source>
</evidence>
<feature type="compositionally biased region" description="Polar residues" evidence="1">
    <location>
        <begin position="346"/>
        <end position="371"/>
    </location>
</feature>
<dbReference type="Gene3D" id="1.10.4020.10">
    <property type="entry name" value="DNA breaking-rejoining enzymes"/>
    <property type="match status" value="1"/>
</dbReference>
<organism evidence="2 3">
    <name type="scientific">Biomphalaria glabrata</name>
    <name type="common">Bloodfluke planorb</name>
    <name type="synonym">Freshwater snail</name>
    <dbReference type="NCBI Taxonomy" id="6526"/>
    <lineage>
        <taxon>Eukaryota</taxon>
        <taxon>Metazoa</taxon>
        <taxon>Spiralia</taxon>
        <taxon>Lophotrochozoa</taxon>
        <taxon>Mollusca</taxon>
        <taxon>Gastropoda</taxon>
        <taxon>Heterobranchia</taxon>
        <taxon>Euthyneura</taxon>
        <taxon>Panpulmonata</taxon>
        <taxon>Hygrophila</taxon>
        <taxon>Lymnaeoidea</taxon>
        <taxon>Planorbidae</taxon>
        <taxon>Biomphalaria</taxon>
    </lineage>
</organism>
<evidence type="ECO:0000313" key="3">
    <source>
        <dbReference type="RefSeq" id="XP_055885121.1"/>
    </source>
</evidence>
<name>A0A9W3AD26_BIOGL</name>
<feature type="region of interest" description="Disordered" evidence="1">
    <location>
        <begin position="315"/>
        <end position="409"/>
    </location>
</feature>
<protein>
    <submittedName>
        <fullName evidence="3">Uncharacterized protein LOC129926266</fullName>
    </submittedName>
</protein>
<feature type="compositionally biased region" description="Polar residues" evidence="1">
    <location>
        <begin position="323"/>
        <end position="338"/>
    </location>
</feature>
<dbReference type="AlphaFoldDB" id="A0A9W3AD26"/>
<dbReference type="Proteomes" id="UP001165740">
    <property type="component" value="Chromosome 5"/>
</dbReference>
<dbReference type="InterPro" id="IPR038269">
    <property type="entry name" value="SCAN_sf"/>
</dbReference>
<dbReference type="Gene3D" id="2.40.70.10">
    <property type="entry name" value="Acid Proteases"/>
    <property type="match status" value="1"/>
</dbReference>
<proteinExistence type="predicted"/>
<feature type="compositionally biased region" description="Low complexity" evidence="1">
    <location>
        <begin position="132"/>
        <end position="149"/>
    </location>
</feature>
<dbReference type="OrthoDB" id="10051775at2759"/>
<dbReference type="GeneID" id="129926266"/>
<evidence type="ECO:0000256" key="1">
    <source>
        <dbReference type="SAM" id="MobiDB-lite"/>
    </source>
</evidence>
<dbReference type="OMA" id="MYSITEY"/>
<gene>
    <name evidence="3" type="primary">LOC129926266</name>
</gene>
<feature type="region of interest" description="Disordered" evidence="1">
    <location>
        <begin position="529"/>
        <end position="562"/>
    </location>
</feature>
<dbReference type="RefSeq" id="XP_055885121.1">
    <property type="nucleotide sequence ID" value="XM_056029146.1"/>
</dbReference>
<keyword evidence="2" id="KW-1185">Reference proteome</keyword>
<dbReference type="SUPFAM" id="SSF47353">
    <property type="entry name" value="Retrovirus capsid dimerization domain-like"/>
    <property type="match status" value="1"/>
</dbReference>
<feature type="compositionally biased region" description="Basic and acidic residues" evidence="1">
    <location>
        <begin position="113"/>
        <end position="125"/>
    </location>
</feature>
<feature type="region of interest" description="Disordered" evidence="1">
    <location>
        <begin position="594"/>
        <end position="648"/>
    </location>
</feature>
<feature type="compositionally biased region" description="Polar residues" evidence="1">
    <location>
        <begin position="539"/>
        <end position="555"/>
    </location>
</feature>
<accession>A0A9W3AD26</accession>
<reference evidence="3" key="1">
    <citation type="submission" date="2025-08" db="UniProtKB">
        <authorList>
            <consortium name="RefSeq"/>
        </authorList>
    </citation>
    <scope>IDENTIFICATION</scope>
</reference>
<feature type="region of interest" description="Disordered" evidence="1">
    <location>
        <begin position="113"/>
        <end position="155"/>
    </location>
</feature>
<feature type="region of interest" description="Disordered" evidence="1">
    <location>
        <begin position="68"/>
        <end position="97"/>
    </location>
</feature>
<feature type="compositionally biased region" description="Basic and acidic residues" evidence="1">
    <location>
        <begin position="373"/>
        <end position="386"/>
    </location>
</feature>
<dbReference type="PANTHER" id="PTHR46888:SF1">
    <property type="entry name" value="RIBONUCLEASE H"/>
    <property type="match status" value="1"/>
</dbReference>
<dbReference type="InterPro" id="IPR021109">
    <property type="entry name" value="Peptidase_aspartic_dom_sf"/>
</dbReference>